<gene>
    <name evidence="3" type="ORF">N4264_01445</name>
</gene>
<keyword evidence="4" id="KW-1185">Reference proteome</keyword>
<feature type="domain" description="DotM C-terminal cytoplasmic" evidence="2">
    <location>
        <begin position="210"/>
        <end position="397"/>
    </location>
</feature>
<dbReference type="EMBL" id="CP104694">
    <property type="protein sequence ID" value="UXI68343.1"/>
    <property type="molecule type" value="Genomic_DNA"/>
</dbReference>
<keyword evidence="1" id="KW-1133">Transmembrane helix</keyword>
<dbReference type="Proteomes" id="UP001064632">
    <property type="component" value="Chromosome"/>
</dbReference>
<sequence length="417" mass="46393">MSGAPSATTHKPASGDGALWAAIVTPVIAYFGVGMLWGGFHTAIATAYAYLRYAELWLVYAAGKYLPWPGLRSAHDWVDARCAPDGLVGPCQRDFSTVPWEEISASSQTMNLILLAVLLALCVRWFLRANRTHPKFTLTRRHSVSSLVKEVSGLYPHLRLFGKLDLVEQPLDHPVFGMSLTSRQFAFQHRLIAGWRLQGNERVPTLDRVRAAAVLREQLGALWRDTQRLTPAETLVLAIALPRAAATDPNMDDAQFETAIADSDALVRWCWDQFRAPESEADMASALRPAIDLTAARALIEKYRRSPAVAPLFQRHAYVRTILCAALTQARRLGVLPPAEMRWLRFFDRPVWYVVESVGRQASFAEAAGVQCHYFYESRAHEALVQPQLGKAVDALEHAISHYRYSATDQAAYGAAP</sequence>
<evidence type="ECO:0000259" key="2">
    <source>
        <dbReference type="Pfam" id="PF23127"/>
    </source>
</evidence>
<evidence type="ECO:0000313" key="3">
    <source>
        <dbReference type="EMBL" id="UXI68343.1"/>
    </source>
</evidence>
<feature type="transmembrane region" description="Helical" evidence="1">
    <location>
        <begin position="109"/>
        <end position="127"/>
    </location>
</feature>
<feature type="transmembrane region" description="Helical" evidence="1">
    <location>
        <begin position="18"/>
        <end position="38"/>
    </location>
</feature>
<reference evidence="3" key="1">
    <citation type="submission" date="2022-09" db="EMBL/GenBank/DDBJ databases">
        <title>Tahibacter sp. nov., isolated from a fresh water.</title>
        <authorList>
            <person name="Baek J.H."/>
            <person name="Lee J.K."/>
            <person name="Kim J.M."/>
            <person name="Jeon C.O."/>
        </authorList>
    </citation>
    <scope>NUCLEOTIDE SEQUENCE</scope>
    <source>
        <strain evidence="3">W38</strain>
    </source>
</reference>
<keyword evidence="1" id="KW-0472">Membrane</keyword>
<dbReference type="RefSeq" id="WP_261695303.1">
    <property type="nucleotide sequence ID" value="NZ_CP104694.1"/>
</dbReference>
<organism evidence="3 4">
    <name type="scientific">Tahibacter amnicola</name>
    <dbReference type="NCBI Taxonomy" id="2976241"/>
    <lineage>
        <taxon>Bacteria</taxon>
        <taxon>Pseudomonadati</taxon>
        <taxon>Pseudomonadota</taxon>
        <taxon>Gammaproteobacteria</taxon>
        <taxon>Lysobacterales</taxon>
        <taxon>Rhodanobacteraceae</taxon>
        <taxon>Tahibacter</taxon>
    </lineage>
</organism>
<evidence type="ECO:0000313" key="4">
    <source>
        <dbReference type="Proteomes" id="UP001064632"/>
    </source>
</evidence>
<dbReference type="InterPro" id="IPR056464">
    <property type="entry name" value="DotM_C"/>
</dbReference>
<evidence type="ECO:0000256" key="1">
    <source>
        <dbReference type="SAM" id="Phobius"/>
    </source>
</evidence>
<dbReference type="Pfam" id="PF23127">
    <property type="entry name" value="DotM_C"/>
    <property type="match status" value="1"/>
</dbReference>
<name>A0ABY6BE93_9GAMM</name>
<protein>
    <submittedName>
        <fullName evidence="3">Type IV secretion protein</fullName>
    </submittedName>
</protein>
<proteinExistence type="predicted"/>
<accession>A0ABY6BE93</accession>
<keyword evidence="1" id="KW-0812">Transmembrane</keyword>